<gene>
    <name evidence="1" type="ORF">GCM10022393_41060</name>
</gene>
<dbReference type="Proteomes" id="UP001500459">
    <property type="component" value="Unassembled WGS sequence"/>
</dbReference>
<evidence type="ECO:0000313" key="1">
    <source>
        <dbReference type="EMBL" id="GAA3522313.1"/>
    </source>
</evidence>
<sequence length="137" mass="16263">MYFDDFYHIYLTKIKPMKMKAIDPLTNKKFSKKRNNQKFATRKNQIKFNNLKARKKRQAIAGLNRILEKNRSIMKSLLANEKEVIKSYDFLLGAGFHFGCNTHTINSEHSIWSCVYEYGYCQLPDKRFKIIKTSNKQ</sequence>
<evidence type="ECO:0000313" key="2">
    <source>
        <dbReference type="Proteomes" id="UP001500459"/>
    </source>
</evidence>
<reference evidence="2" key="1">
    <citation type="journal article" date="2019" name="Int. J. Syst. Evol. Microbiol.">
        <title>The Global Catalogue of Microorganisms (GCM) 10K type strain sequencing project: providing services to taxonomists for standard genome sequencing and annotation.</title>
        <authorList>
            <consortium name="The Broad Institute Genomics Platform"/>
            <consortium name="The Broad Institute Genome Sequencing Center for Infectious Disease"/>
            <person name="Wu L."/>
            <person name="Ma J."/>
        </authorList>
    </citation>
    <scope>NUCLEOTIDE SEQUENCE [LARGE SCALE GENOMIC DNA]</scope>
    <source>
        <strain evidence="2">JCM 17106</strain>
    </source>
</reference>
<organism evidence="1 2">
    <name type="scientific">Aquimarina addita</name>
    <dbReference type="NCBI Taxonomy" id="870485"/>
    <lineage>
        <taxon>Bacteria</taxon>
        <taxon>Pseudomonadati</taxon>
        <taxon>Bacteroidota</taxon>
        <taxon>Flavobacteriia</taxon>
        <taxon>Flavobacteriales</taxon>
        <taxon>Flavobacteriaceae</taxon>
        <taxon>Aquimarina</taxon>
    </lineage>
</organism>
<dbReference type="EMBL" id="BAABCW010000029">
    <property type="protein sequence ID" value="GAA3522313.1"/>
    <property type="molecule type" value="Genomic_DNA"/>
</dbReference>
<name>A0ABP6UWN7_9FLAO</name>
<proteinExistence type="predicted"/>
<protein>
    <recommendedName>
        <fullName evidence="3">BZIP domain-containing protein</fullName>
    </recommendedName>
</protein>
<evidence type="ECO:0008006" key="3">
    <source>
        <dbReference type="Google" id="ProtNLM"/>
    </source>
</evidence>
<keyword evidence="2" id="KW-1185">Reference proteome</keyword>
<accession>A0ABP6UWN7</accession>
<comment type="caution">
    <text evidence="1">The sequence shown here is derived from an EMBL/GenBank/DDBJ whole genome shotgun (WGS) entry which is preliminary data.</text>
</comment>